<feature type="compositionally biased region" description="Low complexity" evidence="1">
    <location>
        <begin position="24"/>
        <end position="41"/>
    </location>
</feature>
<sequence length="275" mass="30996">MPRFPSFVLTSCLSALLTASCSQPAEHTSAPNPTAPTAAQPTPEPAAPVPAPALDTLATYVWESDVCRYTGQYDPRRYTPAQLRGTWDVLNNEALLTYYSTVFRPASLGNLRLDSLEANYAKRRRHYLALEVVPQPVWQQLKQARLRELEADYRKTRLYIQGFTEPELLLGAPYPAACHQFVRGLAAHNDSLIRHDWQELVEQKLRNNADPEALKATYLAHAAAADWLTYAKIDLLTFGWSNCANQSVPRVEVSARQHRLFDQLFVRIASECDEV</sequence>
<dbReference type="EMBL" id="CP095049">
    <property type="protein sequence ID" value="UOQ51693.1"/>
    <property type="molecule type" value="Genomic_DNA"/>
</dbReference>
<gene>
    <name evidence="3" type="ORF">MUN80_18245</name>
</gene>
<evidence type="ECO:0000256" key="1">
    <source>
        <dbReference type="SAM" id="MobiDB-lite"/>
    </source>
</evidence>
<organism evidence="3 4">
    <name type="scientific">Hymenobacter cellulosivorans</name>
    <dbReference type="NCBI Taxonomy" id="2932249"/>
    <lineage>
        <taxon>Bacteria</taxon>
        <taxon>Pseudomonadati</taxon>
        <taxon>Bacteroidota</taxon>
        <taxon>Cytophagia</taxon>
        <taxon>Cytophagales</taxon>
        <taxon>Hymenobacteraceae</taxon>
        <taxon>Hymenobacter</taxon>
    </lineage>
</organism>
<dbReference type="Proteomes" id="UP000831785">
    <property type="component" value="Chromosome"/>
</dbReference>
<feature type="signal peptide" evidence="2">
    <location>
        <begin position="1"/>
        <end position="24"/>
    </location>
</feature>
<keyword evidence="2" id="KW-0732">Signal</keyword>
<feature type="chain" id="PRO_5047468956" evidence="2">
    <location>
        <begin position="25"/>
        <end position="275"/>
    </location>
</feature>
<reference evidence="3 4" key="1">
    <citation type="submission" date="2022-04" db="EMBL/GenBank/DDBJ databases">
        <title>Hymenobacter sp. isolated from the air.</title>
        <authorList>
            <person name="Won M."/>
            <person name="Lee C.-M."/>
            <person name="Woen H.-Y."/>
            <person name="Kwon S.-W."/>
        </authorList>
    </citation>
    <scope>NUCLEOTIDE SEQUENCE [LARGE SCALE GENOMIC DNA]</scope>
    <source>
        <strain evidence="4">5116 S-27</strain>
    </source>
</reference>
<accession>A0ABY4F6N8</accession>
<evidence type="ECO:0000313" key="3">
    <source>
        <dbReference type="EMBL" id="UOQ51693.1"/>
    </source>
</evidence>
<proteinExistence type="predicted"/>
<dbReference type="RefSeq" id="WP_244714975.1">
    <property type="nucleotide sequence ID" value="NZ_CP095049.1"/>
</dbReference>
<evidence type="ECO:0000256" key="2">
    <source>
        <dbReference type="SAM" id="SignalP"/>
    </source>
</evidence>
<evidence type="ECO:0000313" key="4">
    <source>
        <dbReference type="Proteomes" id="UP000831785"/>
    </source>
</evidence>
<protein>
    <submittedName>
        <fullName evidence="3">Uncharacterized protein</fullName>
    </submittedName>
</protein>
<feature type="region of interest" description="Disordered" evidence="1">
    <location>
        <begin position="24"/>
        <end position="50"/>
    </location>
</feature>
<dbReference type="PROSITE" id="PS51257">
    <property type="entry name" value="PROKAR_LIPOPROTEIN"/>
    <property type="match status" value="1"/>
</dbReference>
<name>A0ABY4F6N8_9BACT</name>
<keyword evidence="4" id="KW-1185">Reference proteome</keyword>